<keyword evidence="1" id="KW-0723">Serine/threonine-protein kinase</keyword>
<dbReference type="InterPro" id="IPR038408">
    <property type="entry name" value="GNK2_sf"/>
</dbReference>
<keyword evidence="6" id="KW-0418">Kinase</keyword>
<keyword evidence="4" id="KW-0677">Repeat</keyword>
<dbReference type="PROSITE" id="PS50011">
    <property type="entry name" value="PROTEIN_KINASE_DOM"/>
    <property type="match status" value="1"/>
</dbReference>
<dbReference type="PROSITE" id="PS00107">
    <property type="entry name" value="PROTEIN_KINASE_ATP"/>
    <property type="match status" value="1"/>
</dbReference>
<keyword evidence="8" id="KW-0675">Receptor</keyword>
<dbReference type="InterPro" id="IPR011009">
    <property type="entry name" value="Kinase-like_dom_sf"/>
</dbReference>
<dbReference type="InterPro" id="IPR001245">
    <property type="entry name" value="Ser-Thr/Tyr_kinase_cat_dom"/>
</dbReference>
<organism evidence="13 14">
    <name type="scientific">Arabidopsis thaliana</name>
    <name type="common">Mouse-ear cress</name>
    <dbReference type="NCBI Taxonomy" id="3702"/>
    <lineage>
        <taxon>Eukaryota</taxon>
        <taxon>Viridiplantae</taxon>
        <taxon>Streptophyta</taxon>
        <taxon>Embryophyta</taxon>
        <taxon>Tracheophyta</taxon>
        <taxon>Spermatophyta</taxon>
        <taxon>Magnoliopsida</taxon>
        <taxon>eudicotyledons</taxon>
        <taxon>Gunneridae</taxon>
        <taxon>Pentapetalae</taxon>
        <taxon>rosids</taxon>
        <taxon>malvids</taxon>
        <taxon>Brassicales</taxon>
        <taxon>Brassicaceae</taxon>
        <taxon>Camelineae</taxon>
        <taxon>Arabidopsis</taxon>
    </lineage>
</organism>
<keyword evidence="5 9" id="KW-0547">Nucleotide-binding</keyword>
<keyword evidence="3 10" id="KW-0732">Signal</keyword>
<reference evidence="13 14" key="1">
    <citation type="submission" date="2020-09" db="EMBL/GenBank/DDBJ databases">
        <authorList>
            <person name="Ashkenazy H."/>
        </authorList>
    </citation>
    <scope>NUCLEOTIDE SEQUENCE [LARGE SCALE GENOMIC DNA]</scope>
    <source>
        <strain evidence="14">cv. Cdm-0</strain>
    </source>
</reference>
<evidence type="ECO:0000256" key="1">
    <source>
        <dbReference type="ARBA" id="ARBA00022527"/>
    </source>
</evidence>
<evidence type="ECO:0000256" key="7">
    <source>
        <dbReference type="ARBA" id="ARBA00022840"/>
    </source>
</evidence>
<dbReference type="InterPro" id="IPR000719">
    <property type="entry name" value="Prot_kinase_dom"/>
</dbReference>
<dbReference type="Gene3D" id="3.30.200.20">
    <property type="entry name" value="Phosphorylase Kinase, domain 1"/>
    <property type="match status" value="1"/>
</dbReference>
<evidence type="ECO:0000256" key="6">
    <source>
        <dbReference type="ARBA" id="ARBA00022777"/>
    </source>
</evidence>
<feature type="domain" description="Gnk2-homologous" evidence="12">
    <location>
        <begin position="29"/>
        <end position="130"/>
    </location>
</feature>
<evidence type="ECO:0000256" key="10">
    <source>
        <dbReference type="SAM" id="SignalP"/>
    </source>
</evidence>
<dbReference type="Pfam" id="PF01657">
    <property type="entry name" value="Stress-antifung"/>
    <property type="match status" value="2"/>
</dbReference>
<dbReference type="GO" id="GO:0005524">
    <property type="term" value="F:ATP binding"/>
    <property type="evidence" value="ECO:0007669"/>
    <property type="project" value="UniProtKB-UniRule"/>
</dbReference>
<evidence type="ECO:0000313" key="14">
    <source>
        <dbReference type="Proteomes" id="UP000516314"/>
    </source>
</evidence>
<dbReference type="EMBL" id="LR881469">
    <property type="protein sequence ID" value="CAD5329378.1"/>
    <property type="molecule type" value="Genomic_DNA"/>
</dbReference>
<gene>
    <name evidence="13" type="ORF">AT9943_LOCUS16972</name>
</gene>
<dbReference type="AlphaFoldDB" id="A0A7G2F382"/>
<evidence type="ECO:0000256" key="4">
    <source>
        <dbReference type="ARBA" id="ARBA00022737"/>
    </source>
</evidence>
<feature type="domain" description="Protein kinase" evidence="11">
    <location>
        <begin position="245"/>
        <end position="376"/>
    </location>
</feature>
<dbReference type="InterPro" id="IPR017441">
    <property type="entry name" value="Protein_kinase_ATP_BS"/>
</dbReference>
<evidence type="ECO:0000256" key="2">
    <source>
        <dbReference type="ARBA" id="ARBA00022679"/>
    </source>
</evidence>
<dbReference type="PROSITE" id="PS51473">
    <property type="entry name" value="GNK2"/>
    <property type="match status" value="2"/>
</dbReference>
<dbReference type="InterPro" id="IPR052059">
    <property type="entry name" value="CR_Ser/Thr_kinase"/>
</dbReference>
<evidence type="ECO:0000259" key="12">
    <source>
        <dbReference type="PROSITE" id="PS51473"/>
    </source>
</evidence>
<dbReference type="SUPFAM" id="SSF56112">
    <property type="entry name" value="Protein kinase-like (PK-like)"/>
    <property type="match status" value="1"/>
</dbReference>
<feature type="signal peptide" evidence="10">
    <location>
        <begin position="1"/>
        <end position="23"/>
    </location>
</feature>
<keyword evidence="7 9" id="KW-0067">ATP-binding</keyword>
<feature type="binding site" evidence="9">
    <location>
        <position position="273"/>
    </location>
    <ligand>
        <name>ATP</name>
        <dbReference type="ChEBI" id="CHEBI:30616"/>
    </ligand>
</feature>
<protein>
    <submittedName>
        <fullName evidence="13">(thale cress) hypothetical protein</fullName>
    </submittedName>
</protein>
<dbReference type="Pfam" id="PF07714">
    <property type="entry name" value="PK_Tyr_Ser-Thr"/>
    <property type="match status" value="1"/>
</dbReference>
<dbReference type="Gene3D" id="3.30.430.20">
    <property type="entry name" value="Gnk2 domain, C-X8-C-X2-C motif"/>
    <property type="match status" value="2"/>
</dbReference>
<evidence type="ECO:0000256" key="8">
    <source>
        <dbReference type="ARBA" id="ARBA00023170"/>
    </source>
</evidence>
<dbReference type="GO" id="GO:0004674">
    <property type="term" value="F:protein serine/threonine kinase activity"/>
    <property type="evidence" value="ECO:0007669"/>
    <property type="project" value="UniProtKB-KW"/>
</dbReference>
<name>A0A7G2F382_ARATH</name>
<feature type="domain" description="Gnk2-homologous" evidence="12">
    <location>
        <begin position="135"/>
        <end position="238"/>
    </location>
</feature>
<dbReference type="PANTHER" id="PTHR47973">
    <property type="entry name" value="CYSTEINE-RICH RECEPTOR-LIKE PROTEIN KINASE 3"/>
    <property type="match status" value="1"/>
</dbReference>
<evidence type="ECO:0000313" key="13">
    <source>
        <dbReference type="EMBL" id="CAD5329378.1"/>
    </source>
</evidence>
<proteinExistence type="predicted"/>
<accession>A0A7G2F382</accession>
<evidence type="ECO:0000259" key="11">
    <source>
        <dbReference type="PROSITE" id="PS50011"/>
    </source>
</evidence>
<feature type="chain" id="PRO_5028912853" evidence="10">
    <location>
        <begin position="24"/>
        <end position="376"/>
    </location>
</feature>
<dbReference type="InterPro" id="IPR002902">
    <property type="entry name" value="GNK2"/>
</dbReference>
<dbReference type="CDD" id="cd23509">
    <property type="entry name" value="Gnk2-like"/>
    <property type="match status" value="2"/>
</dbReference>
<sequence>MASTLISSLAVVLPLTLLAPSMSMKISRIDVLGYICNNGTVSNEEAYRRSYQINLDAIRGDMRHVKFGTHEHGDPPERMYVLSQCVSDLSSDECSLCWSRATDLLSQCFPATGGWFHLDGCFVRADNYSFYQEPVSHQDTKICASDKEKSAEFKGLVKEVTKSIVEAAPYSRGFSVAKMGIRDLTVYGLGVCWRTLNDELCKLCLADGALSVTSCLPSKEAGFWCGKCFYMRTSPKKKIKATNNFNESCKLGVGGYGEVFKGTLSDGREIAIKRLHVSGKKPRDEIHNEIDVISRCQHKNLVWKCFASNKMEEMIDKDMGEDTDKQEMKRVMQIGLLCTQESPQLRPTMSKVIQMVSSTDIVLPTPTKPPFLHDSM</sequence>
<keyword evidence="2" id="KW-0808">Transferase</keyword>
<dbReference type="Proteomes" id="UP000516314">
    <property type="component" value="Chromosome 4"/>
</dbReference>
<evidence type="ECO:0000256" key="3">
    <source>
        <dbReference type="ARBA" id="ARBA00022729"/>
    </source>
</evidence>
<evidence type="ECO:0000256" key="5">
    <source>
        <dbReference type="ARBA" id="ARBA00022741"/>
    </source>
</evidence>
<evidence type="ECO:0000256" key="9">
    <source>
        <dbReference type="PROSITE-ProRule" id="PRU10141"/>
    </source>
</evidence>